<keyword evidence="7" id="KW-1185">Reference proteome</keyword>
<dbReference type="PROSITE" id="PS50297">
    <property type="entry name" value="ANK_REP_REGION"/>
    <property type="match status" value="9"/>
</dbReference>
<feature type="domain" description="SOCS box" evidence="5">
    <location>
        <begin position="693"/>
        <end position="759"/>
    </location>
</feature>
<dbReference type="SMART" id="SM00248">
    <property type="entry name" value="ANK"/>
    <property type="match status" value="13"/>
</dbReference>
<dbReference type="PROSITE" id="PS50225">
    <property type="entry name" value="SOCS"/>
    <property type="match status" value="1"/>
</dbReference>
<feature type="repeat" description="ANK" evidence="3">
    <location>
        <begin position="138"/>
        <end position="170"/>
    </location>
</feature>
<dbReference type="InterPro" id="IPR001496">
    <property type="entry name" value="SOCS_box"/>
</dbReference>
<proteinExistence type="predicted"/>
<feature type="repeat" description="ANK" evidence="3">
    <location>
        <begin position="539"/>
        <end position="577"/>
    </location>
</feature>
<evidence type="ECO:0000259" key="5">
    <source>
        <dbReference type="PROSITE" id="PS50225"/>
    </source>
</evidence>
<dbReference type="PANTHER" id="PTHR24123">
    <property type="entry name" value="ANKYRIN REPEAT-CONTAINING"/>
    <property type="match status" value="1"/>
</dbReference>
<dbReference type="EMBL" id="JBAMIC010000019">
    <property type="protein sequence ID" value="KAK7093911.1"/>
    <property type="molecule type" value="Genomic_DNA"/>
</dbReference>
<dbReference type="SUPFAM" id="SSF48403">
    <property type="entry name" value="Ankyrin repeat"/>
    <property type="match status" value="2"/>
</dbReference>
<feature type="repeat" description="ANK" evidence="3">
    <location>
        <begin position="398"/>
        <end position="436"/>
    </location>
</feature>
<evidence type="ECO:0000256" key="4">
    <source>
        <dbReference type="SAM" id="MobiDB-lite"/>
    </source>
</evidence>
<gene>
    <name evidence="6" type="ORF">V1264_007593</name>
</gene>
<dbReference type="PROSITE" id="PS50088">
    <property type="entry name" value="ANK_REPEAT"/>
    <property type="match status" value="10"/>
</dbReference>
<evidence type="ECO:0000256" key="2">
    <source>
        <dbReference type="ARBA" id="ARBA00023043"/>
    </source>
</evidence>
<keyword evidence="2 3" id="KW-0040">ANK repeat</keyword>
<protein>
    <recommendedName>
        <fullName evidence="5">SOCS box domain-containing protein</fullName>
    </recommendedName>
</protein>
<dbReference type="InterPro" id="IPR036770">
    <property type="entry name" value="Ankyrin_rpt-contain_sf"/>
</dbReference>
<dbReference type="InterPro" id="IPR002110">
    <property type="entry name" value="Ankyrin_rpt"/>
</dbReference>
<evidence type="ECO:0000256" key="1">
    <source>
        <dbReference type="ARBA" id="ARBA00022737"/>
    </source>
</evidence>
<feature type="compositionally biased region" description="Polar residues" evidence="4">
    <location>
        <begin position="659"/>
        <end position="672"/>
    </location>
</feature>
<keyword evidence="1" id="KW-0677">Repeat</keyword>
<dbReference type="PRINTS" id="PR01415">
    <property type="entry name" value="ANKYRIN"/>
</dbReference>
<dbReference type="InterPro" id="IPR051165">
    <property type="entry name" value="Multifunctional_ANK_Repeat"/>
</dbReference>
<evidence type="ECO:0000313" key="7">
    <source>
        <dbReference type="Proteomes" id="UP001374579"/>
    </source>
</evidence>
<feature type="repeat" description="ANK" evidence="3">
    <location>
        <begin position="471"/>
        <end position="503"/>
    </location>
</feature>
<name>A0AAN9AVB2_9CAEN</name>
<evidence type="ECO:0000313" key="6">
    <source>
        <dbReference type="EMBL" id="KAK7093911.1"/>
    </source>
</evidence>
<feature type="region of interest" description="Disordered" evidence="4">
    <location>
        <begin position="659"/>
        <end position="680"/>
    </location>
</feature>
<dbReference type="AlphaFoldDB" id="A0AAN9AVB2"/>
<reference evidence="6 7" key="1">
    <citation type="submission" date="2024-02" db="EMBL/GenBank/DDBJ databases">
        <title>Chromosome-scale genome assembly of the rough periwinkle Littorina saxatilis.</title>
        <authorList>
            <person name="De Jode A."/>
            <person name="Faria R."/>
            <person name="Formenti G."/>
            <person name="Sims Y."/>
            <person name="Smith T.P."/>
            <person name="Tracey A."/>
            <person name="Wood J.M.D."/>
            <person name="Zagrodzka Z.B."/>
            <person name="Johannesson K."/>
            <person name="Butlin R.K."/>
            <person name="Leder E.H."/>
        </authorList>
    </citation>
    <scope>NUCLEOTIDE SEQUENCE [LARGE SCALE GENOMIC DNA]</scope>
    <source>
        <strain evidence="6">Snail1</strain>
        <tissue evidence="6">Muscle</tissue>
    </source>
</reference>
<dbReference type="Proteomes" id="UP001374579">
    <property type="component" value="Unassembled WGS sequence"/>
</dbReference>
<comment type="caution">
    <text evidence="6">The sequence shown here is derived from an EMBL/GenBank/DDBJ whole genome shotgun (WGS) entry which is preliminary data.</text>
</comment>
<dbReference type="Gene3D" id="1.25.40.20">
    <property type="entry name" value="Ankyrin repeat-containing domain"/>
    <property type="match status" value="4"/>
</dbReference>
<evidence type="ECO:0000256" key="3">
    <source>
        <dbReference type="PROSITE-ProRule" id="PRU00023"/>
    </source>
</evidence>
<feature type="repeat" description="ANK" evidence="3">
    <location>
        <begin position="71"/>
        <end position="103"/>
    </location>
</feature>
<dbReference type="PANTHER" id="PTHR24123:SF33">
    <property type="entry name" value="PROTEIN HOS4"/>
    <property type="match status" value="1"/>
</dbReference>
<feature type="repeat" description="ANK" evidence="3">
    <location>
        <begin position="271"/>
        <end position="303"/>
    </location>
</feature>
<feature type="repeat" description="ANK" evidence="3">
    <location>
        <begin position="104"/>
        <end position="136"/>
    </location>
</feature>
<sequence length="793" mass="86743">MAPGSHQEEFTLAVSLGRTAAWQSLLESKRRDSRFSLSINQCLLDAVKLGITAAVEDVLKLRPSLNANDSAGERPIHIAAKYGPAEIIQLLVQAGSILNCTNAEGFSPLHNACQYSNLSTAQVLLSEGASSSIASTDQLLTPVHVAIENGCGAIVELLLRNGADPNAKSGWSHGELTPIAMCITKGNVSVVEAVLSAGSQLVYGPDLHGNYPLHLAVQRGDTEILRLLLSHLTQMVPVWNNQHGREHLMRQETPQRNPQEEQAMLNVADREGWTPLHLAIKQNQLDMVHLLLDAGADVNKVYKNMRPLELAVKCVQPLDAGNVEMLPMDCAERRRCITEGEEWDDRVVKLLCGRGADLDNFTPSGLYPIHLALSAGLYDVALLICMKAPQAMDCSDATGRTPLHLACKQKSVNQTVRLELIRKLLDIGLSVNARTWDKGISPLSFAIFDGNLEIISLLLERTPDLSAVDVDGMSPLHDAVIAQNAAIIELLIAAGSDVNQQDRDSGQTALILAATMGVMEVAQCLLNHGADLNHRETRLGYSALHRAINNFYRSPSRYLQMMELLIMSGADLRLVDNTGLTPLLMMISMLVCRSGEQQVVQVGLEAVKLLVEGGSTLQPWTRTGEGVLRRTPLLSLTFTGQISTVYYLANMGWPLTTELPPSSHSPAAQNENQPRHVQPDWMRLPGKTVAQDSLHAYLLLRLANPFPLRDICRSVVRTCLKKANKVRWGDGRETEILTVIENLPVPSLVRKFISLRDQDYSSVEECWGQLMYLLPPGAMEAVADLCQPAANTG</sequence>
<dbReference type="Pfam" id="PF12796">
    <property type="entry name" value="Ank_2"/>
    <property type="match status" value="4"/>
</dbReference>
<feature type="repeat" description="ANK" evidence="3">
    <location>
        <begin position="505"/>
        <end position="537"/>
    </location>
</feature>
<feature type="repeat" description="ANK" evidence="3">
    <location>
        <begin position="438"/>
        <end position="470"/>
    </location>
</feature>
<accession>A0AAN9AVB2</accession>
<organism evidence="6 7">
    <name type="scientific">Littorina saxatilis</name>
    <dbReference type="NCBI Taxonomy" id="31220"/>
    <lineage>
        <taxon>Eukaryota</taxon>
        <taxon>Metazoa</taxon>
        <taxon>Spiralia</taxon>
        <taxon>Lophotrochozoa</taxon>
        <taxon>Mollusca</taxon>
        <taxon>Gastropoda</taxon>
        <taxon>Caenogastropoda</taxon>
        <taxon>Littorinimorpha</taxon>
        <taxon>Littorinoidea</taxon>
        <taxon>Littorinidae</taxon>
        <taxon>Littorina</taxon>
    </lineage>
</organism>
<feature type="repeat" description="ANK" evidence="3">
    <location>
        <begin position="208"/>
        <end position="231"/>
    </location>
</feature>